<dbReference type="Pfam" id="PF01636">
    <property type="entry name" value="APH"/>
    <property type="match status" value="1"/>
</dbReference>
<dbReference type="PANTHER" id="PTHR21064">
    <property type="entry name" value="AMINOGLYCOSIDE PHOSPHOTRANSFERASE DOMAIN-CONTAINING PROTEIN-RELATED"/>
    <property type="match status" value="1"/>
</dbReference>
<dbReference type="InterPro" id="IPR011009">
    <property type="entry name" value="Kinase-like_dom_sf"/>
</dbReference>
<dbReference type="GO" id="GO:0005737">
    <property type="term" value="C:cytoplasm"/>
    <property type="evidence" value="ECO:0007669"/>
    <property type="project" value="UniProtKB-SubCell"/>
</dbReference>
<comment type="caution">
    <text evidence="11">The sequence shown here is derived from an EMBL/GenBank/DDBJ whole genome shotgun (WGS) entry which is preliminary data.</text>
</comment>
<reference evidence="11 12" key="1">
    <citation type="submission" date="2018-12" db="EMBL/GenBank/DDBJ databases">
        <title>Croceicoccus ponticola sp. nov., a lipolytic bacterium isolated from seawater.</title>
        <authorList>
            <person name="Yoon J.-H."/>
        </authorList>
    </citation>
    <scope>NUCLEOTIDE SEQUENCE [LARGE SCALE GENOMIC DNA]</scope>
    <source>
        <strain evidence="11 12">GM-16</strain>
    </source>
</reference>
<dbReference type="PANTHER" id="PTHR21064:SF1">
    <property type="entry name" value="HYDROXYLYSINE KINASE"/>
    <property type="match status" value="1"/>
</dbReference>
<comment type="subcellular location">
    <subcellularLocation>
        <location evidence="1">Cytoplasm</location>
    </subcellularLocation>
</comment>
<dbReference type="AlphaFoldDB" id="A0A437GWC4"/>
<evidence type="ECO:0000256" key="8">
    <source>
        <dbReference type="ARBA" id="ARBA00040505"/>
    </source>
</evidence>
<dbReference type="RefSeq" id="WP_127612815.1">
    <property type="nucleotide sequence ID" value="NZ_RXOL01000004.1"/>
</dbReference>
<dbReference type="SUPFAM" id="SSF56112">
    <property type="entry name" value="Protein kinase-like (PK-like)"/>
    <property type="match status" value="1"/>
</dbReference>
<protein>
    <recommendedName>
        <fullName evidence="8">Hydroxylysine kinase</fullName>
        <ecNumber evidence="7">2.7.1.81</ecNumber>
    </recommendedName>
</protein>
<keyword evidence="3" id="KW-0808">Transferase</keyword>
<dbReference type="Gene3D" id="3.90.1200.10">
    <property type="match status" value="1"/>
</dbReference>
<sequence>MSVQSGIEGPGHPSSGDSELAASVPELSLQEAAAIAERLFGIAGSAHLLTSERDRNFRLAGTDGVNYLLKVSNPSEPDSVVDLQTACLEHVGARDAAIPVPRVLRTLSGETRGRAELADGRSSTIRMLTYLEGLPVKGTAHTPAQRRDMGLALAELDLALDGFSHPAASHDLLWNVSRADRLSHLAEDIVGNDRRSLVGHFMDRFVGVVLPRLGNVRRQVIHNDFNLYNVLVDAGDTDRVTGIIDFGDLLHAALVGEVATATAYQMKEAAEPMAAAAEFIGAYHEVLPLLPEEQDIVADLVATRQLVTVLISEWRSRRYPENRDYIMRHNPGAWEGLTLMADLSREDARDQMLARVRNGDNR</sequence>
<dbReference type="InterPro" id="IPR002575">
    <property type="entry name" value="Aminoglycoside_PTrfase"/>
</dbReference>
<feature type="domain" description="Aminoglycoside phosphotransferase" evidence="10">
    <location>
        <begin position="54"/>
        <end position="278"/>
    </location>
</feature>
<dbReference type="InterPro" id="IPR050249">
    <property type="entry name" value="Pseudomonas-type_ThrB"/>
</dbReference>
<keyword evidence="4" id="KW-0418">Kinase</keyword>
<gene>
    <name evidence="11" type="ORF">EKN06_10200</name>
</gene>
<evidence type="ECO:0000256" key="6">
    <source>
        <dbReference type="ARBA" id="ARBA00037368"/>
    </source>
</evidence>
<evidence type="ECO:0000259" key="10">
    <source>
        <dbReference type="Pfam" id="PF01636"/>
    </source>
</evidence>
<comment type="catalytic activity">
    <reaction evidence="5">
        <text>(5R)-5-hydroxy-L-lysine + GTP = (5R)-5-phosphooxy-L-lysine + GDP + H(+)</text>
        <dbReference type="Rhea" id="RHEA:19049"/>
        <dbReference type="ChEBI" id="CHEBI:15378"/>
        <dbReference type="ChEBI" id="CHEBI:37565"/>
        <dbReference type="ChEBI" id="CHEBI:57882"/>
        <dbReference type="ChEBI" id="CHEBI:58189"/>
        <dbReference type="ChEBI" id="CHEBI:58357"/>
        <dbReference type="EC" id="2.7.1.81"/>
    </reaction>
</comment>
<organism evidence="11 12">
    <name type="scientific">Croceicoccus ponticola</name>
    <dbReference type="NCBI Taxonomy" id="2217664"/>
    <lineage>
        <taxon>Bacteria</taxon>
        <taxon>Pseudomonadati</taxon>
        <taxon>Pseudomonadota</taxon>
        <taxon>Alphaproteobacteria</taxon>
        <taxon>Sphingomonadales</taxon>
        <taxon>Erythrobacteraceae</taxon>
        <taxon>Croceicoccus</taxon>
    </lineage>
</organism>
<comment type="function">
    <text evidence="6">Catalyzes the GTP-dependent phosphorylation of 5-hydroxy-L-lysine.</text>
</comment>
<dbReference type="GO" id="GO:0047992">
    <property type="term" value="F:hydroxylysine kinase activity"/>
    <property type="evidence" value="ECO:0007669"/>
    <property type="project" value="UniProtKB-EC"/>
</dbReference>
<dbReference type="EC" id="2.7.1.81" evidence="7"/>
<evidence type="ECO:0000256" key="3">
    <source>
        <dbReference type="ARBA" id="ARBA00022679"/>
    </source>
</evidence>
<accession>A0A437GWC4</accession>
<evidence type="ECO:0000256" key="1">
    <source>
        <dbReference type="ARBA" id="ARBA00004496"/>
    </source>
</evidence>
<name>A0A437GWC4_9SPHN</name>
<evidence type="ECO:0000256" key="2">
    <source>
        <dbReference type="ARBA" id="ARBA00022490"/>
    </source>
</evidence>
<evidence type="ECO:0000313" key="11">
    <source>
        <dbReference type="EMBL" id="RVQ66392.1"/>
    </source>
</evidence>
<evidence type="ECO:0000256" key="5">
    <source>
        <dbReference type="ARBA" id="ARBA00036820"/>
    </source>
</evidence>
<dbReference type="EMBL" id="RXOL01000004">
    <property type="protein sequence ID" value="RVQ66392.1"/>
    <property type="molecule type" value="Genomic_DNA"/>
</dbReference>
<feature type="region of interest" description="Disordered" evidence="9">
    <location>
        <begin position="1"/>
        <end position="22"/>
    </location>
</feature>
<evidence type="ECO:0000313" key="12">
    <source>
        <dbReference type="Proteomes" id="UP000283003"/>
    </source>
</evidence>
<keyword evidence="12" id="KW-1185">Reference proteome</keyword>
<dbReference type="OrthoDB" id="156345at2"/>
<evidence type="ECO:0000256" key="4">
    <source>
        <dbReference type="ARBA" id="ARBA00022777"/>
    </source>
</evidence>
<proteinExistence type="predicted"/>
<evidence type="ECO:0000256" key="9">
    <source>
        <dbReference type="SAM" id="MobiDB-lite"/>
    </source>
</evidence>
<evidence type="ECO:0000256" key="7">
    <source>
        <dbReference type="ARBA" id="ARBA00038873"/>
    </source>
</evidence>
<keyword evidence="2" id="KW-0963">Cytoplasm</keyword>
<dbReference type="Proteomes" id="UP000283003">
    <property type="component" value="Unassembled WGS sequence"/>
</dbReference>